<feature type="compositionally biased region" description="Basic residues" evidence="1">
    <location>
        <begin position="211"/>
        <end position="220"/>
    </location>
</feature>
<sequence length="275" mass="29305">MDSKDSASKSPDENVSKDPPGPFVNKDSISKGVLAEAQLVNARVPQSHAGDPSDHDSEAGPSASSSRKRESETPNGESGSKRAKTDEEAEQGQKASGPSQPGPSYAGAVQNGALNDLLMLPDDIVNVPNLPVGESDVEEGGERREEAGERADGLGPEVLRIPEGENPVDDPMRPGAYRPEPARAEEVAPDLESSESSSAEDPGPGPSNAPPRRRRRRRRSSSSGIVDISDDEQIPQTPMPPGTAPPPQRPPRPQPTLQELLEFEWEDVPDDPEQN</sequence>
<feature type="compositionally biased region" description="Basic and acidic residues" evidence="1">
    <location>
        <begin position="1"/>
        <end position="16"/>
    </location>
</feature>
<protein>
    <submittedName>
        <fullName evidence="2">Uncharacterized protein</fullName>
    </submittedName>
</protein>
<evidence type="ECO:0000313" key="3">
    <source>
        <dbReference type="Proteomes" id="UP000298663"/>
    </source>
</evidence>
<reference evidence="2 3" key="2">
    <citation type="journal article" date="2019" name="G3 (Bethesda)">
        <title>Hybrid Assembly of the Genome of the Entomopathogenic Nematode Steinernema carpocapsae Identifies the X-Chromosome.</title>
        <authorList>
            <person name="Serra L."/>
            <person name="Macchietto M."/>
            <person name="Macias-Munoz A."/>
            <person name="McGill C.J."/>
            <person name="Rodriguez I.M."/>
            <person name="Rodriguez B."/>
            <person name="Murad R."/>
            <person name="Mortazavi A."/>
        </authorList>
    </citation>
    <scope>NUCLEOTIDE SEQUENCE [LARGE SCALE GENOMIC DNA]</scope>
    <source>
        <strain evidence="2 3">ALL</strain>
    </source>
</reference>
<name>A0A4U5NC03_STECR</name>
<accession>A0A4U5NC03</accession>
<keyword evidence="3" id="KW-1185">Reference proteome</keyword>
<gene>
    <name evidence="2" type="ORF">L596_014186</name>
</gene>
<evidence type="ECO:0000256" key="1">
    <source>
        <dbReference type="SAM" id="MobiDB-lite"/>
    </source>
</evidence>
<dbReference type="AlphaFoldDB" id="A0A4U5NC03"/>
<organism evidence="2 3">
    <name type="scientific">Steinernema carpocapsae</name>
    <name type="common">Entomopathogenic nematode</name>
    <dbReference type="NCBI Taxonomy" id="34508"/>
    <lineage>
        <taxon>Eukaryota</taxon>
        <taxon>Metazoa</taxon>
        <taxon>Ecdysozoa</taxon>
        <taxon>Nematoda</taxon>
        <taxon>Chromadorea</taxon>
        <taxon>Rhabditida</taxon>
        <taxon>Tylenchina</taxon>
        <taxon>Panagrolaimomorpha</taxon>
        <taxon>Strongyloidoidea</taxon>
        <taxon>Steinernematidae</taxon>
        <taxon>Steinernema</taxon>
    </lineage>
</organism>
<reference evidence="2 3" key="1">
    <citation type="journal article" date="2015" name="Genome Biol.">
        <title>Comparative genomics of Steinernema reveals deeply conserved gene regulatory networks.</title>
        <authorList>
            <person name="Dillman A.R."/>
            <person name="Macchietto M."/>
            <person name="Porter C.F."/>
            <person name="Rogers A."/>
            <person name="Williams B."/>
            <person name="Antoshechkin I."/>
            <person name="Lee M.M."/>
            <person name="Goodwin Z."/>
            <person name="Lu X."/>
            <person name="Lewis E.E."/>
            <person name="Goodrich-Blair H."/>
            <person name="Stock S.P."/>
            <person name="Adams B.J."/>
            <person name="Sternberg P.W."/>
            <person name="Mortazavi A."/>
        </authorList>
    </citation>
    <scope>NUCLEOTIDE SEQUENCE [LARGE SCALE GENOMIC DNA]</scope>
    <source>
        <strain evidence="2 3">ALL</strain>
    </source>
</reference>
<comment type="caution">
    <text evidence="2">The sequence shown here is derived from an EMBL/GenBank/DDBJ whole genome shotgun (WGS) entry which is preliminary data.</text>
</comment>
<feature type="region of interest" description="Disordered" evidence="1">
    <location>
        <begin position="1"/>
        <end position="110"/>
    </location>
</feature>
<feature type="compositionally biased region" description="Pro residues" evidence="1">
    <location>
        <begin position="237"/>
        <end position="254"/>
    </location>
</feature>
<feature type="compositionally biased region" description="Basic and acidic residues" evidence="1">
    <location>
        <begin position="140"/>
        <end position="152"/>
    </location>
</feature>
<proteinExistence type="predicted"/>
<dbReference type="Proteomes" id="UP000298663">
    <property type="component" value="Unassembled WGS sequence"/>
</dbReference>
<evidence type="ECO:0000313" key="2">
    <source>
        <dbReference type="EMBL" id="TKR80052.1"/>
    </source>
</evidence>
<dbReference type="EMBL" id="AZBU02000004">
    <property type="protein sequence ID" value="TKR80052.1"/>
    <property type="molecule type" value="Genomic_DNA"/>
</dbReference>
<feature type="region of interest" description="Disordered" evidence="1">
    <location>
        <begin position="129"/>
        <end position="258"/>
    </location>
</feature>